<dbReference type="PROSITE" id="PS00455">
    <property type="entry name" value="AMP_BINDING"/>
    <property type="match status" value="1"/>
</dbReference>
<protein>
    <submittedName>
        <fullName evidence="4">AMP-binding protein</fullName>
    </submittedName>
</protein>
<dbReference type="EMBL" id="JBIGHY010000003">
    <property type="protein sequence ID" value="MFG6414227.1"/>
    <property type="molecule type" value="Genomic_DNA"/>
</dbReference>
<evidence type="ECO:0000313" key="5">
    <source>
        <dbReference type="Proteomes" id="UP001606300"/>
    </source>
</evidence>
<dbReference type="InterPro" id="IPR020845">
    <property type="entry name" value="AMP-binding_CS"/>
</dbReference>
<accession>A0ABW7EM11</accession>
<name>A0ABW7EM11_9BURK</name>
<keyword evidence="5" id="KW-1185">Reference proteome</keyword>
<dbReference type="Proteomes" id="UP001606300">
    <property type="component" value="Unassembled WGS sequence"/>
</dbReference>
<keyword evidence="1" id="KW-0547">Nucleotide-binding</keyword>
<dbReference type="RefSeq" id="WP_394470306.1">
    <property type="nucleotide sequence ID" value="NZ_JBIGHY010000003.1"/>
</dbReference>
<reference evidence="4 5" key="1">
    <citation type="submission" date="2024-09" db="EMBL/GenBank/DDBJ databases">
        <title>Novel species of the genus Pelomonas and Roseateles isolated from streams.</title>
        <authorList>
            <person name="Lu H."/>
        </authorList>
    </citation>
    <scope>NUCLEOTIDE SEQUENCE [LARGE SCALE GENOMIC DNA]</scope>
    <source>
        <strain evidence="4 5">DC23W</strain>
    </source>
</reference>
<comment type="caution">
    <text evidence="4">The sequence shown here is derived from an EMBL/GenBank/DDBJ whole genome shotgun (WGS) entry which is preliminary data.</text>
</comment>
<proteinExistence type="predicted"/>
<sequence length="564" mass="61247">MATIAADQLALQRLYHWERTAGSRVTLTQPMGGAGLQDFTWAQVGDQVRRMAAFLKARGAAEGWPADAKVAILSKNCAWWLMSDLAIWMAGYVSVPLYPTLAPETITQILTHSEARFVFIGKLDGWDGMKPGVPAGLPGASYALSPDDAKQCYEGWDAICARTAPMQGEVTRGADELCTLIYTSGTTGLPKGVMHTFGAFAWAVDAGLRRIPMAGSDRMLSYLPLAHVVERTLVEHGWLARGIRVYFAESLDTFTADLQRALPTVFFSVPRLWVKFQQGVQAKMPQHKLNKLLRLPIIGGLVRRKVLKALGLNECKFAAGGAAPMPVALLEWYAALGLHINEGYGMTENLALSHLTLPGKTQHGTVGPAYEGVQVRIAPDSGELQMRSPALMLGYYKAPEQTQDAFTEDGWLRTGDKASQDADGCVRITGRVKDLFKTSKGKYVAPAPIEDKLGMNPNIEACCVAGANLNQPLGIAMLSPQGLARAGSDAAGLQAELAAHLEDVNAKLDPHEQLDTLVLIKTPWTVDNGFITPTFKVKRNRIEEVYAGQFDAWAGKRAKVQFGD</sequence>
<dbReference type="SUPFAM" id="SSF56801">
    <property type="entry name" value="Acetyl-CoA synthetase-like"/>
    <property type="match status" value="1"/>
</dbReference>
<dbReference type="PANTHER" id="PTHR43272">
    <property type="entry name" value="LONG-CHAIN-FATTY-ACID--COA LIGASE"/>
    <property type="match status" value="1"/>
</dbReference>
<dbReference type="InterPro" id="IPR042099">
    <property type="entry name" value="ANL_N_sf"/>
</dbReference>
<feature type="domain" description="AMP-dependent synthetase/ligase" evidence="3">
    <location>
        <begin position="35"/>
        <end position="396"/>
    </location>
</feature>
<gene>
    <name evidence="4" type="ORF">ACG02S_09980</name>
</gene>
<dbReference type="Gene3D" id="3.40.50.12780">
    <property type="entry name" value="N-terminal domain of ligase-like"/>
    <property type="match status" value="1"/>
</dbReference>
<dbReference type="InterPro" id="IPR000873">
    <property type="entry name" value="AMP-dep_synth/lig_dom"/>
</dbReference>
<keyword evidence="2" id="KW-0067">ATP-binding</keyword>
<evidence type="ECO:0000256" key="2">
    <source>
        <dbReference type="ARBA" id="ARBA00022840"/>
    </source>
</evidence>
<organism evidence="4 5">
    <name type="scientific">Pelomonas dachongensis</name>
    <dbReference type="NCBI Taxonomy" id="3299029"/>
    <lineage>
        <taxon>Bacteria</taxon>
        <taxon>Pseudomonadati</taxon>
        <taxon>Pseudomonadota</taxon>
        <taxon>Betaproteobacteria</taxon>
        <taxon>Burkholderiales</taxon>
        <taxon>Sphaerotilaceae</taxon>
        <taxon>Roseateles</taxon>
    </lineage>
</organism>
<evidence type="ECO:0000256" key="1">
    <source>
        <dbReference type="ARBA" id="ARBA00022741"/>
    </source>
</evidence>
<dbReference type="Pfam" id="PF00501">
    <property type="entry name" value="AMP-binding"/>
    <property type="match status" value="1"/>
</dbReference>
<evidence type="ECO:0000259" key="3">
    <source>
        <dbReference type="Pfam" id="PF00501"/>
    </source>
</evidence>
<dbReference type="PANTHER" id="PTHR43272:SF33">
    <property type="entry name" value="AMP-BINDING DOMAIN-CONTAINING PROTEIN-RELATED"/>
    <property type="match status" value="1"/>
</dbReference>
<dbReference type="Pfam" id="PF23562">
    <property type="entry name" value="AMP-binding_C_3"/>
    <property type="match status" value="1"/>
</dbReference>
<evidence type="ECO:0000313" key="4">
    <source>
        <dbReference type="EMBL" id="MFG6414227.1"/>
    </source>
</evidence>